<organism evidence="4 5">
    <name type="scientific">Dictyostelium firmibasis</name>
    <dbReference type="NCBI Taxonomy" id="79012"/>
    <lineage>
        <taxon>Eukaryota</taxon>
        <taxon>Amoebozoa</taxon>
        <taxon>Evosea</taxon>
        <taxon>Eumycetozoa</taxon>
        <taxon>Dictyostelia</taxon>
        <taxon>Dictyosteliales</taxon>
        <taxon>Dictyosteliaceae</taxon>
        <taxon>Dictyostelium</taxon>
    </lineage>
</organism>
<dbReference type="AlphaFoldDB" id="A0AAN7YY00"/>
<reference evidence="4 5" key="1">
    <citation type="submission" date="2023-11" db="EMBL/GenBank/DDBJ databases">
        <title>Dfirmibasis_genome.</title>
        <authorList>
            <person name="Edelbroek B."/>
            <person name="Kjellin J."/>
            <person name="Jerlstrom-Hultqvist J."/>
            <person name="Soderbom F."/>
        </authorList>
    </citation>
    <scope>NUCLEOTIDE SEQUENCE [LARGE SCALE GENOMIC DNA]</scope>
    <source>
        <strain evidence="4 5">TNS-C-14</strain>
    </source>
</reference>
<feature type="region of interest" description="Disordered" evidence="1">
    <location>
        <begin position="1"/>
        <end position="27"/>
    </location>
</feature>
<feature type="domain" description="EamA" evidence="3">
    <location>
        <begin position="252"/>
        <end position="392"/>
    </location>
</feature>
<dbReference type="EMBL" id="JAVFKY010000001">
    <property type="protein sequence ID" value="KAK5583651.1"/>
    <property type="molecule type" value="Genomic_DNA"/>
</dbReference>
<dbReference type="GO" id="GO:0016020">
    <property type="term" value="C:membrane"/>
    <property type="evidence" value="ECO:0007669"/>
    <property type="project" value="InterPro"/>
</dbReference>
<name>A0AAN7YY00_9MYCE</name>
<evidence type="ECO:0000256" key="1">
    <source>
        <dbReference type="SAM" id="MobiDB-lite"/>
    </source>
</evidence>
<keyword evidence="2" id="KW-1133">Transmembrane helix</keyword>
<evidence type="ECO:0000256" key="2">
    <source>
        <dbReference type="SAM" id="Phobius"/>
    </source>
</evidence>
<comment type="caution">
    <text evidence="4">The sequence shown here is derived from an EMBL/GenBank/DDBJ whole genome shotgun (WGS) entry which is preliminary data.</text>
</comment>
<keyword evidence="5" id="KW-1185">Reference proteome</keyword>
<dbReference type="PANTHER" id="PTHR19346:SF4">
    <property type="entry name" value="SUGAR PHOSPHATE TRANSPORTER DOMAIN-CONTAINING PROTEIN"/>
    <property type="match status" value="1"/>
</dbReference>
<proteinExistence type="predicted"/>
<feature type="compositionally biased region" description="Polar residues" evidence="1">
    <location>
        <begin position="1"/>
        <end position="13"/>
    </location>
</feature>
<dbReference type="InterPro" id="IPR026505">
    <property type="entry name" value="Solute_c_fam_35_mem_F3/F4"/>
</dbReference>
<evidence type="ECO:0000259" key="3">
    <source>
        <dbReference type="Pfam" id="PF00892"/>
    </source>
</evidence>
<feature type="transmembrane region" description="Helical" evidence="2">
    <location>
        <begin position="225"/>
        <end position="243"/>
    </location>
</feature>
<keyword evidence="2" id="KW-0472">Membrane</keyword>
<dbReference type="PANTHER" id="PTHR19346">
    <property type="entry name" value="SUGAR PHOSPHATE TRANSPORTER DOMAIN-CONTAINING PROTEIN"/>
    <property type="match status" value="1"/>
</dbReference>
<dbReference type="Proteomes" id="UP001344447">
    <property type="component" value="Unassembled WGS sequence"/>
</dbReference>
<feature type="transmembrane region" description="Helical" evidence="2">
    <location>
        <begin position="287"/>
        <end position="307"/>
    </location>
</feature>
<evidence type="ECO:0000313" key="4">
    <source>
        <dbReference type="EMBL" id="KAK5583651.1"/>
    </source>
</evidence>
<accession>A0AAN7YY00</accession>
<feature type="transmembrane region" description="Helical" evidence="2">
    <location>
        <begin position="349"/>
        <end position="368"/>
    </location>
</feature>
<dbReference type="SUPFAM" id="SSF103481">
    <property type="entry name" value="Multidrug resistance efflux transporter EmrE"/>
    <property type="match status" value="1"/>
</dbReference>
<feature type="transmembrane region" description="Helical" evidence="2">
    <location>
        <begin position="164"/>
        <end position="185"/>
    </location>
</feature>
<keyword evidence="2" id="KW-0812">Transmembrane</keyword>
<feature type="transmembrane region" description="Helical" evidence="2">
    <location>
        <begin position="255"/>
        <end position="275"/>
    </location>
</feature>
<dbReference type="InterPro" id="IPR000620">
    <property type="entry name" value="EamA_dom"/>
</dbReference>
<sequence>MTIINNDNSTAKIGNNEGEEGGGGGGKEKKKNKFLGIIIVFLITLFMSTSAELSQYIVSGDYKAPFTIIWFSTIILSFSMVIEFILLKIELIKERKDSLKISFNNVKHIDYNINSSISGSCNYELNETKQDTLLERFQSKFKVETKINPENGEIITTGITLKKLIIISIPMSILFVGLNWIWMIAISLTEVSISTALYQSASVFCFFLSIIILKEKVKILKTISVIIFMSGIVGIAVTTVGTSKGEYPDAIKGDILMIISAALWGLYEVLTSKFIGDSNRTIVHTYMGLIAFVNLILGIPVIAILNFTRFEPFSVPSPSVFGMLLLNAVVNFSVNYLINWGLSVTSPLFVRSGELMVIVATLIFDIIIKHMDFPLLAIPGYSLIVVGFILSVYIESKNIKQQQKKEIENENETKSLLNN</sequence>
<gene>
    <name evidence="4" type="ORF">RB653_005249</name>
</gene>
<feature type="transmembrane region" description="Helical" evidence="2">
    <location>
        <begin position="64"/>
        <end position="87"/>
    </location>
</feature>
<evidence type="ECO:0000313" key="5">
    <source>
        <dbReference type="Proteomes" id="UP001344447"/>
    </source>
</evidence>
<feature type="transmembrane region" description="Helical" evidence="2">
    <location>
        <begin position="374"/>
        <end position="394"/>
    </location>
</feature>
<feature type="transmembrane region" description="Helical" evidence="2">
    <location>
        <begin position="34"/>
        <end position="58"/>
    </location>
</feature>
<dbReference type="InterPro" id="IPR037185">
    <property type="entry name" value="EmrE-like"/>
</dbReference>
<protein>
    <recommendedName>
        <fullName evidence="3">EamA domain-containing protein</fullName>
    </recommendedName>
</protein>
<feature type="transmembrane region" description="Helical" evidence="2">
    <location>
        <begin position="319"/>
        <end position="337"/>
    </location>
</feature>
<feature type="transmembrane region" description="Helical" evidence="2">
    <location>
        <begin position="191"/>
        <end position="213"/>
    </location>
</feature>
<dbReference type="Pfam" id="PF00892">
    <property type="entry name" value="EamA"/>
    <property type="match status" value="1"/>
</dbReference>